<proteinExistence type="predicted"/>
<keyword evidence="2" id="KW-1185">Reference proteome</keyword>
<evidence type="ECO:0000313" key="2">
    <source>
        <dbReference type="Proteomes" id="UP000789860"/>
    </source>
</evidence>
<feature type="non-terminal residue" evidence="1">
    <location>
        <position position="1"/>
    </location>
</feature>
<gene>
    <name evidence="1" type="ORF">SCALOS_LOCUS8098</name>
</gene>
<feature type="non-terminal residue" evidence="1">
    <location>
        <position position="236"/>
    </location>
</feature>
<reference evidence="1" key="1">
    <citation type="submission" date="2021-06" db="EMBL/GenBank/DDBJ databases">
        <authorList>
            <person name="Kallberg Y."/>
            <person name="Tangrot J."/>
            <person name="Rosling A."/>
        </authorList>
    </citation>
    <scope>NUCLEOTIDE SEQUENCE</scope>
    <source>
        <strain evidence="1">AU212A</strain>
    </source>
</reference>
<sequence length="236" mass="26287">MVPKSTIKCDLTNEKTVLIDLDQMFNSLNSVREIYGSSDSINQILNSNYEILGDDFNINIQDHSQNMFSYPISAGDHINRDVLNTYEQDVIMQENEPPLLEPILNLGSAYVIGENSLKNSQSAEPDEIIIKQRSLISESQYTTSPADKENKGSSSQQQLQQSSHLLLDVQPQDSHRVKTEDENVPVAFLTQEHHVAETKNTFVDTVKTEGSVADDFGALYKFPEASGESNSTGTKD</sequence>
<accession>A0ACA9N4W5</accession>
<name>A0ACA9N4W5_9GLOM</name>
<protein>
    <submittedName>
        <fullName evidence="1">5299_t:CDS:1</fullName>
    </submittedName>
</protein>
<dbReference type="Proteomes" id="UP000789860">
    <property type="component" value="Unassembled WGS sequence"/>
</dbReference>
<dbReference type="EMBL" id="CAJVPM010020402">
    <property type="protein sequence ID" value="CAG8634709.1"/>
    <property type="molecule type" value="Genomic_DNA"/>
</dbReference>
<comment type="caution">
    <text evidence="1">The sequence shown here is derived from an EMBL/GenBank/DDBJ whole genome shotgun (WGS) entry which is preliminary data.</text>
</comment>
<evidence type="ECO:0000313" key="1">
    <source>
        <dbReference type="EMBL" id="CAG8634709.1"/>
    </source>
</evidence>
<organism evidence="1 2">
    <name type="scientific">Scutellospora calospora</name>
    <dbReference type="NCBI Taxonomy" id="85575"/>
    <lineage>
        <taxon>Eukaryota</taxon>
        <taxon>Fungi</taxon>
        <taxon>Fungi incertae sedis</taxon>
        <taxon>Mucoromycota</taxon>
        <taxon>Glomeromycotina</taxon>
        <taxon>Glomeromycetes</taxon>
        <taxon>Diversisporales</taxon>
        <taxon>Gigasporaceae</taxon>
        <taxon>Scutellospora</taxon>
    </lineage>
</organism>